<evidence type="ECO:0008006" key="3">
    <source>
        <dbReference type="Google" id="ProtNLM"/>
    </source>
</evidence>
<dbReference type="EMBL" id="BEXD01000435">
    <property type="protein sequence ID" value="GBB87415.1"/>
    <property type="molecule type" value="Genomic_DNA"/>
</dbReference>
<reference evidence="1 2" key="1">
    <citation type="submission" date="2017-11" db="EMBL/GenBank/DDBJ databases">
        <title>The genome of Rhizophagus clarus HR1 reveals common genetic basis of auxotrophy among arbuscular mycorrhizal fungi.</title>
        <authorList>
            <person name="Kobayashi Y."/>
        </authorList>
    </citation>
    <scope>NUCLEOTIDE SEQUENCE [LARGE SCALE GENOMIC DNA]</scope>
    <source>
        <strain evidence="1 2">HR1</strain>
    </source>
</reference>
<evidence type="ECO:0000313" key="1">
    <source>
        <dbReference type="EMBL" id="GBB87415.1"/>
    </source>
</evidence>
<name>A0A2Z6QD19_9GLOM</name>
<dbReference type="InterPro" id="IPR032675">
    <property type="entry name" value="LRR_dom_sf"/>
</dbReference>
<keyword evidence="2" id="KW-1185">Reference proteome</keyword>
<gene>
    <name evidence="1" type="ORF">RclHR1_01390005</name>
</gene>
<organism evidence="1 2">
    <name type="scientific">Rhizophagus clarus</name>
    <dbReference type="NCBI Taxonomy" id="94130"/>
    <lineage>
        <taxon>Eukaryota</taxon>
        <taxon>Fungi</taxon>
        <taxon>Fungi incertae sedis</taxon>
        <taxon>Mucoromycota</taxon>
        <taxon>Glomeromycotina</taxon>
        <taxon>Glomeromycetes</taxon>
        <taxon>Glomerales</taxon>
        <taxon>Glomeraceae</taxon>
        <taxon>Rhizophagus</taxon>
    </lineage>
</organism>
<dbReference type="AlphaFoldDB" id="A0A2Z6QD19"/>
<comment type="caution">
    <text evidence="1">The sequence shown here is derived from an EMBL/GenBank/DDBJ whole genome shotgun (WGS) entry which is preliminary data.</text>
</comment>
<protein>
    <recommendedName>
        <fullName evidence="3">F-box domain-containing protein</fullName>
    </recommendedName>
</protein>
<accession>A0A2Z6QD19</accession>
<sequence length="503" mass="60325">MSKLNKDILFLTFEELQDDSKSLFSCLMVNRLWCETVIPIIWRNPWCYDINYYNKKYLFAIIISYLSDDIKKSLVKQLKHLPSISWKSLVFDYLSFCRSININIIKYIISTGLSSATNRLLLQEEFYGLFMRKCPELKYLDIRSIENQIFHFPEAKLRFELLYELKCNTSDDPLYFYELARISHYIRRLIIFNKTYTKANTGIIKLIEVQKDLKFFEWIDEFYRCNPDYSNYNSRESYKEIFLALGKKADNINHLKIYFANNADRTLQKVLSKFHKLKTLIINDFKYFNEELLRMCIYHDLEIFKIDCYNLKAASIIIENSGGHLKKILLGSYNFNYNHISNFNDDSLTFIRRIYENCPLVEYLSLVFPPSREHFNEFEKLLKICKNLKSILLIICEVTEEDSLVNEDELLKILIRSSPISLREIRFLYDFKFSLEILEEFLEKWKGHALSIFTCKPIYEENYIKLINKYMNNRIIKDFRCESSMNVIKQGLSYEYYVLPYLL</sequence>
<dbReference type="Proteomes" id="UP000247702">
    <property type="component" value="Unassembled WGS sequence"/>
</dbReference>
<dbReference type="Gene3D" id="3.80.10.10">
    <property type="entry name" value="Ribonuclease Inhibitor"/>
    <property type="match status" value="1"/>
</dbReference>
<evidence type="ECO:0000313" key="2">
    <source>
        <dbReference type="Proteomes" id="UP000247702"/>
    </source>
</evidence>
<proteinExistence type="predicted"/>